<feature type="domain" description="Cadherin" evidence="8">
    <location>
        <begin position="356"/>
        <end position="467"/>
    </location>
</feature>
<dbReference type="InterPro" id="IPR015919">
    <property type="entry name" value="Cadherin-like_sf"/>
</dbReference>
<dbReference type="AlphaFoldDB" id="A0AA47MY16"/>
<evidence type="ECO:0000256" key="6">
    <source>
        <dbReference type="SAM" id="MobiDB-lite"/>
    </source>
</evidence>
<evidence type="ECO:0000256" key="2">
    <source>
        <dbReference type="ARBA" id="ARBA00022737"/>
    </source>
</evidence>
<keyword evidence="4 7" id="KW-0472">Membrane</keyword>
<dbReference type="EMBL" id="JAOPHQ010002036">
    <property type="protein sequence ID" value="KAK0148369.1"/>
    <property type="molecule type" value="Genomic_DNA"/>
</dbReference>
<dbReference type="SMART" id="SM00112">
    <property type="entry name" value="CA"/>
    <property type="match status" value="3"/>
</dbReference>
<feature type="domain" description="Cadherin" evidence="8">
    <location>
        <begin position="247"/>
        <end position="355"/>
    </location>
</feature>
<evidence type="ECO:0000256" key="5">
    <source>
        <dbReference type="PROSITE-ProRule" id="PRU00043"/>
    </source>
</evidence>
<sequence>MEAAPLGASCKVTLPCHHSLCLGGSDIFATVRENSPMGQFISNLSISGDPGANTIRLCLSGKNADWLFLDGKTIRLNSSLSRVLDREVQGAILLAELICYEDDIMQSYYRVIVEILNENDNTPQFVEKTIQPLYISELAAVNSVVFTVKATDADEDLILYIIDQSLPDAKYFRIDLPNSGNVVLDKPLDYESKTQLQLVIYAVEMNTRDNYNTTATLTVHIKDGDDQYPLFLPCTSAPTNIKLPVCTNPIYMTNITEADQDMVLGFSPGPIHAVDGDRGLKTQLTYTLLSGADNGRFAIDNKTGEIMLTRRVNNKQLTPMFRLRIMASQLNDPRKYSVATALVRVLAENSFPLTFNRTTYKGFVIQSDSPATIVSTYGNRVLLVLATDRDFANGENPNIVYALHPLSASEGLYYITREGIVIARTERLQAFDRHILEVVARDEESGERVTASLDVEVLHRGQAVPSGQFREEHLFGDVDTRLAGGIAAVLLVLFVTASFLMVHMVRRRRDRQDPVNQGALTLGQHPNVVNPSRATHFSDDISFTDVSLSAEHGEHSGSESLRGRPGVYTRKQSLPAPLVHHPDQEGSSRTPGDHPPMSGAFPTVSRGCTSSSSSSTSSSSAAPSKGHGADVTLKHVGKTMRSVQEEEDATCSPHSMPGQTEGKRTTDEYQTEYHRAGHRKPSVLKPTDEATARSKTTVASAKEQGDENPYRSMHSVICVSDDDEEEGTSADDKTR</sequence>
<proteinExistence type="predicted"/>
<comment type="caution">
    <text evidence="9">The sequence shown here is derived from an EMBL/GenBank/DDBJ whole genome shotgun (WGS) entry which is preliminary data.</text>
</comment>
<name>A0AA47MY16_MERPO</name>
<reference evidence="9" key="1">
    <citation type="journal article" date="2023" name="Front. Mar. Sci.">
        <title>A new Merluccius polli reference genome to investigate the effects of global change in West African waters.</title>
        <authorList>
            <person name="Mateo J.L."/>
            <person name="Blanco-Fernandez C."/>
            <person name="Garcia-Vazquez E."/>
            <person name="Machado-Schiaffino G."/>
        </authorList>
    </citation>
    <scope>NUCLEOTIDE SEQUENCE</scope>
    <source>
        <strain evidence="9">C29</strain>
        <tissue evidence="9">Fin</tissue>
    </source>
</reference>
<dbReference type="InterPro" id="IPR039808">
    <property type="entry name" value="Cadherin"/>
</dbReference>
<evidence type="ECO:0000256" key="4">
    <source>
        <dbReference type="ARBA" id="ARBA00023136"/>
    </source>
</evidence>
<feature type="region of interest" description="Disordered" evidence="6">
    <location>
        <begin position="510"/>
        <end position="535"/>
    </location>
</feature>
<feature type="compositionally biased region" description="Acidic residues" evidence="6">
    <location>
        <begin position="720"/>
        <end position="729"/>
    </location>
</feature>
<gene>
    <name evidence="9" type="primary">Cdhr5_0</name>
    <name evidence="9" type="ORF">N1851_011313</name>
</gene>
<dbReference type="PANTHER" id="PTHR24027:SF431">
    <property type="entry name" value="CADHERIN-RELATED FAMILY MEMBER 5-LIKE ISOFORM X1"/>
    <property type="match status" value="1"/>
</dbReference>
<evidence type="ECO:0000256" key="7">
    <source>
        <dbReference type="SAM" id="Phobius"/>
    </source>
</evidence>
<keyword evidence="7" id="KW-1133">Transmembrane helix</keyword>
<dbReference type="GO" id="GO:0005509">
    <property type="term" value="F:calcium ion binding"/>
    <property type="evidence" value="ECO:0007669"/>
    <property type="project" value="UniProtKB-UniRule"/>
</dbReference>
<feature type="compositionally biased region" description="Basic and acidic residues" evidence="6">
    <location>
        <begin position="661"/>
        <end position="675"/>
    </location>
</feature>
<dbReference type="SUPFAM" id="SSF49313">
    <property type="entry name" value="Cadherin-like"/>
    <property type="match status" value="2"/>
</dbReference>
<keyword evidence="3 5" id="KW-0106">Calcium</keyword>
<dbReference type="PANTHER" id="PTHR24027">
    <property type="entry name" value="CADHERIN-23"/>
    <property type="match status" value="1"/>
</dbReference>
<dbReference type="Gene3D" id="2.60.40.60">
    <property type="entry name" value="Cadherins"/>
    <property type="match status" value="4"/>
</dbReference>
<feature type="domain" description="Cadherin" evidence="8">
    <location>
        <begin position="127"/>
        <end position="231"/>
    </location>
</feature>
<dbReference type="Pfam" id="PF00028">
    <property type="entry name" value="Cadherin"/>
    <property type="match status" value="2"/>
</dbReference>
<dbReference type="CDD" id="cd11304">
    <property type="entry name" value="Cadherin_repeat"/>
    <property type="match status" value="2"/>
</dbReference>
<dbReference type="GO" id="GO:0016342">
    <property type="term" value="C:catenin complex"/>
    <property type="evidence" value="ECO:0007669"/>
    <property type="project" value="TreeGrafter"/>
</dbReference>
<evidence type="ECO:0000313" key="9">
    <source>
        <dbReference type="EMBL" id="KAK0148369.1"/>
    </source>
</evidence>
<feature type="domain" description="Cadherin" evidence="8">
    <location>
        <begin position="29"/>
        <end position="125"/>
    </location>
</feature>
<keyword evidence="10" id="KW-1185">Reference proteome</keyword>
<dbReference type="Proteomes" id="UP001174136">
    <property type="component" value="Unassembled WGS sequence"/>
</dbReference>
<comment type="subcellular location">
    <subcellularLocation>
        <location evidence="1">Membrane</location>
    </subcellularLocation>
</comment>
<keyword evidence="2" id="KW-0677">Repeat</keyword>
<dbReference type="PROSITE" id="PS50268">
    <property type="entry name" value="CADHERIN_2"/>
    <property type="match status" value="4"/>
</dbReference>
<feature type="transmembrane region" description="Helical" evidence="7">
    <location>
        <begin position="482"/>
        <end position="502"/>
    </location>
</feature>
<evidence type="ECO:0000313" key="10">
    <source>
        <dbReference type="Proteomes" id="UP001174136"/>
    </source>
</evidence>
<accession>A0AA47MY16</accession>
<evidence type="ECO:0000259" key="8">
    <source>
        <dbReference type="PROSITE" id="PS50268"/>
    </source>
</evidence>
<protein>
    <submittedName>
        <fullName evidence="9">Cadherin-related family member 5</fullName>
    </submittedName>
</protein>
<evidence type="ECO:0000256" key="1">
    <source>
        <dbReference type="ARBA" id="ARBA00004370"/>
    </source>
</evidence>
<dbReference type="GO" id="GO:0016477">
    <property type="term" value="P:cell migration"/>
    <property type="evidence" value="ECO:0007669"/>
    <property type="project" value="TreeGrafter"/>
</dbReference>
<keyword evidence="7" id="KW-0812">Transmembrane</keyword>
<dbReference type="InterPro" id="IPR002126">
    <property type="entry name" value="Cadherin-like_dom"/>
</dbReference>
<organism evidence="9 10">
    <name type="scientific">Merluccius polli</name>
    <name type="common">Benguela hake</name>
    <name type="synonym">Merluccius cadenati</name>
    <dbReference type="NCBI Taxonomy" id="89951"/>
    <lineage>
        <taxon>Eukaryota</taxon>
        <taxon>Metazoa</taxon>
        <taxon>Chordata</taxon>
        <taxon>Craniata</taxon>
        <taxon>Vertebrata</taxon>
        <taxon>Euteleostomi</taxon>
        <taxon>Actinopterygii</taxon>
        <taxon>Neopterygii</taxon>
        <taxon>Teleostei</taxon>
        <taxon>Neoteleostei</taxon>
        <taxon>Acanthomorphata</taxon>
        <taxon>Zeiogadaria</taxon>
        <taxon>Gadariae</taxon>
        <taxon>Gadiformes</taxon>
        <taxon>Gadoidei</taxon>
        <taxon>Merlucciidae</taxon>
        <taxon>Merluccius</taxon>
    </lineage>
</organism>
<dbReference type="PRINTS" id="PR00205">
    <property type="entry name" value="CADHERIN"/>
</dbReference>
<evidence type="ECO:0000256" key="3">
    <source>
        <dbReference type="ARBA" id="ARBA00022837"/>
    </source>
</evidence>
<dbReference type="GO" id="GO:0045296">
    <property type="term" value="F:cadherin binding"/>
    <property type="evidence" value="ECO:0007669"/>
    <property type="project" value="TreeGrafter"/>
</dbReference>
<feature type="compositionally biased region" description="Low complexity" evidence="6">
    <location>
        <begin position="609"/>
        <end position="620"/>
    </location>
</feature>
<feature type="region of interest" description="Disordered" evidence="6">
    <location>
        <begin position="574"/>
        <end position="735"/>
    </location>
</feature>
<dbReference type="GO" id="GO:0008013">
    <property type="term" value="F:beta-catenin binding"/>
    <property type="evidence" value="ECO:0007669"/>
    <property type="project" value="TreeGrafter"/>
</dbReference>
<dbReference type="GO" id="GO:0007156">
    <property type="term" value="P:homophilic cell adhesion via plasma membrane adhesion molecules"/>
    <property type="evidence" value="ECO:0007669"/>
    <property type="project" value="InterPro"/>
</dbReference>